<evidence type="ECO:0000313" key="1">
    <source>
        <dbReference type="EMBL" id="AFK89501.1"/>
    </source>
</evidence>
<protein>
    <submittedName>
        <fullName evidence="1">Uncharacterized protein</fullName>
    </submittedName>
</protein>
<organism evidence="1">
    <name type="scientific">Arthrobacter sp. J3.49</name>
    <dbReference type="NCBI Taxonomy" id="347213"/>
    <lineage>
        <taxon>Bacteria</taxon>
        <taxon>Bacillati</taxon>
        <taxon>Actinomycetota</taxon>
        <taxon>Actinomycetes</taxon>
        <taxon>Micrococcales</taxon>
        <taxon>Micrococcaceae</taxon>
        <taxon>Arthrobacter</taxon>
    </lineage>
</organism>
<keyword evidence="1" id="KW-0614">Plasmid</keyword>
<name>I3W1M4_9MICC</name>
<accession>I3W1M4</accession>
<dbReference type="EMBL" id="JQ418530">
    <property type="protein sequence ID" value="AFK89501.1"/>
    <property type="molecule type" value="Genomic_DNA"/>
</dbReference>
<reference evidence="1" key="1">
    <citation type="submission" date="2012-01" db="EMBL/GenBank/DDBJ databases">
        <authorList>
            <person name="Summers A.O."/>
            <person name="Wireman J."/>
            <person name="Sale K."/>
        </authorList>
    </citation>
    <scope>NUCLEOTIDE SEQUENCE</scope>
    <source>
        <strain evidence="1">J3-49</strain>
        <plasmid evidence="1">pJ349-116</plasmid>
    </source>
</reference>
<dbReference type="RefSeq" id="WP_015062083.1">
    <property type="nucleotide sequence ID" value="NC_019339.1"/>
</dbReference>
<sequence>MPAISNHATEDLRQAVAYLSGLAVILEQLHTEGRGRGGGDVLLEKLEAMQQGVSEWAPLRYQSVGMGWEYVSKNIRELAGRLEKELGRLGS</sequence>
<proteinExistence type="predicted"/>
<dbReference type="AlphaFoldDB" id="I3W1M4"/>
<geneLocation type="plasmid" evidence="1">
    <name>pJ349-116</name>
</geneLocation>